<dbReference type="OrthoDB" id="6359816at2759"/>
<protein>
    <submittedName>
        <fullName evidence="2">BTB/POZ fold</fullName>
    </submittedName>
</protein>
<keyword evidence="3" id="KW-1185">Reference proteome</keyword>
<accession>W6QF86</accession>
<dbReference type="InterPro" id="IPR011333">
    <property type="entry name" value="SKP1/BTB/POZ_sf"/>
</dbReference>
<evidence type="ECO:0000313" key="2">
    <source>
        <dbReference type="EMBL" id="CDM32774.1"/>
    </source>
</evidence>
<sequence length="101" mass="11054">MLKMEEEISVQSQGVLRALSRCQKSGEFKDPTLVCEGERINVYKVVVCSQSGVLHVACTGNSKEASSGVYEFLDDSKIIVGKPVTGSQLFDLFVKPRVTRA</sequence>
<dbReference type="SUPFAM" id="SSF54695">
    <property type="entry name" value="POZ domain"/>
    <property type="match status" value="1"/>
</dbReference>
<organism evidence="2 3">
    <name type="scientific">Penicillium roqueforti (strain FM164)</name>
    <dbReference type="NCBI Taxonomy" id="1365484"/>
    <lineage>
        <taxon>Eukaryota</taxon>
        <taxon>Fungi</taxon>
        <taxon>Dikarya</taxon>
        <taxon>Ascomycota</taxon>
        <taxon>Pezizomycotina</taxon>
        <taxon>Eurotiomycetes</taxon>
        <taxon>Eurotiomycetidae</taxon>
        <taxon>Eurotiales</taxon>
        <taxon>Aspergillaceae</taxon>
        <taxon>Penicillium</taxon>
    </lineage>
</organism>
<name>W6QF86_PENRF</name>
<evidence type="ECO:0000313" key="3">
    <source>
        <dbReference type="Proteomes" id="UP000030686"/>
    </source>
</evidence>
<feature type="domain" description="BTB" evidence="1">
    <location>
        <begin position="21"/>
        <end position="67"/>
    </location>
</feature>
<evidence type="ECO:0000259" key="1">
    <source>
        <dbReference type="Pfam" id="PF00651"/>
    </source>
</evidence>
<dbReference type="EMBL" id="HG792016">
    <property type="protein sequence ID" value="CDM32774.1"/>
    <property type="molecule type" value="Genomic_DNA"/>
</dbReference>
<gene>
    <name evidence="2" type="ORF">PROQFM164_S02g002925</name>
</gene>
<proteinExistence type="predicted"/>
<reference evidence="2" key="1">
    <citation type="journal article" date="2014" name="Nat. Commun.">
        <title>Multiple recent horizontal transfers of a large genomic region in cheese making fungi.</title>
        <authorList>
            <person name="Cheeseman K."/>
            <person name="Ropars J."/>
            <person name="Renault P."/>
            <person name="Dupont J."/>
            <person name="Gouzy J."/>
            <person name="Branca A."/>
            <person name="Abraham A.L."/>
            <person name="Ceppi M."/>
            <person name="Conseiller E."/>
            <person name="Debuchy R."/>
            <person name="Malagnac F."/>
            <person name="Goarin A."/>
            <person name="Silar P."/>
            <person name="Lacoste S."/>
            <person name="Sallet E."/>
            <person name="Bensimon A."/>
            <person name="Giraud T."/>
            <person name="Brygoo Y."/>
        </authorList>
    </citation>
    <scope>NUCLEOTIDE SEQUENCE [LARGE SCALE GENOMIC DNA]</scope>
    <source>
        <strain evidence="2">FM164</strain>
    </source>
</reference>
<dbReference type="STRING" id="1365484.W6QF86"/>
<dbReference type="AlphaFoldDB" id="W6QF86"/>
<dbReference type="InterPro" id="IPR000210">
    <property type="entry name" value="BTB/POZ_dom"/>
</dbReference>
<dbReference type="Proteomes" id="UP000030686">
    <property type="component" value="Unassembled WGS sequence"/>
</dbReference>
<dbReference type="CDD" id="cd18186">
    <property type="entry name" value="BTB_POZ_ZBTB_KLHL-like"/>
    <property type="match status" value="1"/>
</dbReference>
<dbReference type="Gene3D" id="3.30.710.10">
    <property type="entry name" value="Potassium Channel Kv1.1, Chain A"/>
    <property type="match status" value="1"/>
</dbReference>
<dbReference type="Pfam" id="PF00651">
    <property type="entry name" value="BTB"/>
    <property type="match status" value="1"/>
</dbReference>